<feature type="chain" id="PRO_5043367451" evidence="3">
    <location>
        <begin position="27"/>
        <end position="417"/>
    </location>
</feature>
<feature type="region of interest" description="Disordered" evidence="1">
    <location>
        <begin position="360"/>
        <end position="382"/>
    </location>
</feature>
<keyword evidence="2" id="KW-0812">Transmembrane</keyword>
<accession>A0AAU1LQ76</accession>
<evidence type="ECO:0000313" key="4">
    <source>
        <dbReference type="EMBL" id="WTQ73361.1"/>
    </source>
</evidence>
<reference evidence="4" key="1">
    <citation type="submission" date="2022-10" db="EMBL/GenBank/DDBJ databases">
        <title>The complete genomes of actinobacterial strains from the NBC collection.</title>
        <authorList>
            <person name="Joergensen T.S."/>
            <person name="Alvarez Arevalo M."/>
            <person name="Sterndorff E.B."/>
            <person name="Faurdal D."/>
            <person name="Vuksanovic O."/>
            <person name="Mourched A.-S."/>
            <person name="Charusanti P."/>
            <person name="Shaw S."/>
            <person name="Blin K."/>
            <person name="Weber T."/>
        </authorList>
    </citation>
    <scope>NUCLEOTIDE SEQUENCE</scope>
    <source>
        <strain evidence="4">NBC_00148</strain>
    </source>
</reference>
<name>A0AAU1LQ76_9ACTN</name>
<dbReference type="CDD" id="cd00688">
    <property type="entry name" value="ISOPREN_C2_like"/>
    <property type="match status" value="1"/>
</dbReference>
<gene>
    <name evidence="4" type="ORF">OG222_09785</name>
</gene>
<dbReference type="InterPro" id="IPR008930">
    <property type="entry name" value="Terpenoid_cyclase/PrenylTrfase"/>
</dbReference>
<evidence type="ECO:0000256" key="2">
    <source>
        <dbReference type="SAM" id="Phobius"/>
    </source>
</evidence>
<dbReference type="SUPFAM" id="SSF48239">
    <property type="entry name" value="Terpenoid cyclases/Protein prenyltransferases"/>
    <property type="match status" value="1"/>
</dbReference>
<proteinExistence type="predicted"/>
<dbReference type="EMBL" id="CP108169">
    <property type="protein sequence ID" value="WTQ73361.1"/>
    <property type="molecule type" value="Genomic_DNA"/>
</dbReference>
<dbReference type="AlphaFoldDB" id="A0AAU1LQ76"/>
<sequence length="417" mass="41812">MSVRRRAAALAITAVLCGTAAPVAAAAPSPSPSTPDLPAGLYGTKDPTYDGVWRQSLAFLAQKIELVTPATKSVDWLVGQQCDSGAFASYRDASKPCDDKTVADTNATAAAVQAMVELAVHREVVDNGVTWLKSVQNEDGGWGYNAGSPSDANSTAVVTGALARAGVPLADVTTAGGKTPYTALQSFALPCGGEGGGAFAYQPDKDGKLTANADATAAAVIGAMGKGMAAGNSNAVKAPVCTKGTGLTAEQSAQNGAYYLAKTLAGSGHLDLPPMPGAEESAPQPDFGNTADAVVALAASGHKDKAAEAVTYLEKHAQGWAKDGGPAATAQLVLAVHATGGNARDFGGVDLVRQLNATGPAPAATAVPSPTATAPSKPADTSSDDEGLGLWWIIGIGLAFGAGIGFLLSGRRKNQQL</sequence>
<dbReference type="Gene3D" id="1.50.10.20">
    <property type="match status" value="1"/>
</dbReference>
<organism evidence="4">
    <name type="scientific">Streptomyces sp. NBC_00148</name>
    <dbReference type="NCBI Taxonomy" id="2903626"/>
    <lineage>
        <taxon>Bacteria</taxon>
        <taxon>Bacillati</taxon>
        <taxon>Actinomycetota</taxon>
        <taxon>Actinomycetes</taxon>
        <taxon>Kitasatosporales</taxon>
        <taxon>Streptomycetaceae</taxon>
        <taxon>Streptomyces</taxon>
    </lineage>
</organism>
<feature type="transmembrane region" description="Helical" evidence="2">
    <location>
        <begin position="389"/>
        <end position="408"/>
    </location>
</feature>
<keyword evidence="3" id="KW-0732">Signal</keyword>
<keyword evidence="2" id="KW-1133">Transmembrane helix</keyword>
<feature type="signal peptide" evidence="3">
    <location>
        <begin position="1"/>
        <end position="26"/>
    </location>
</feature>
<protein>
    <submittedName>
        <fullName evidence="4">Terpene cyclase/mutase family protein</fullName>
    </submittedName>
</protein>
<keyword evidence="2" id="KW-0472">Membrane</keyword>
<evidence type="ECO:0000256" key="3">
    <source>
        <dbReference type="SAM" id="SignalP"/>
    </source>
</evidence>
<feature type="compositionally biased region" description="Low complexity" evidence="1">
    <location>
        <begin position="360"/>
        <end position="381"/>
    </location>
</feature>
<evidence type="ECO:0000256" key="1">
    <source>
        <dbReference type="SAM" id="MobiDB-lite"/>
    </source>
</evidence>